<dbReference type="InterPro" id="IPR013783">
    <property type="entry name" value="Ig-like_fold"/>
</dbReference>
<evidence type="ECO:0000313" key="11">
    <source>
        <dbReference type="RefSeq" id="XP_030624729.1"/>
    </source>
</evidence>
<comment type="similarity">
    <text evidence="6">Belongs to the FNDC3 family.</text>
</comment>
<dbReference type="PRINTS" id="PR00014">
    <property type="entry name" value="FNTYPEIII"/>
</dbReference>
<feature type="domain" description="Fibronectin type-III" evidence="9">
    <location>
        <begin position="672"/>
        <end position="762"/>
    </location>
</feature>
<sequence length="1202" mass="131948">MYVTMMMMDQMLDLPPLLNGEVPMMHHMINGDASQQVILVQVNPGETFTIRTEDGALQCIQGPAEVPMMSPNGSIPPIHVPPGYVSQVLEDCTGVRRVVVTPHSECYPPSYSPALSPTHHLPPPYMAHPHFIPASHTAYYPPTSPGDVPPPQYYQQRLPPIYPEEIIPVYGMSFLGHEEYCKPQPKKPKERPVERQGMTRVNTPPTSGYKNNTGSTSVPNGYSKSHAGTGGIGGSPGNKRTERRVRGSPKHVDAEQQNTDPDTRKGQDVLPTMDKPQVSKVQSHSALVSWAPLQAGVSSQGGQGDAVPSSCSYELQLTDKGPDGRYSVVYSGGDLERYLTDLRPATDYHVRVSAVHNTVRGPHSEARAFTTHSAPPDTPLPPRLSHRTKSSLTLQWRPPVDNGSKITSYVLEWDEGKKNSVFRECYFGHQRHCKVIRLCPAVGYTFRLAALNDIGTSGFSPEVVFYTTGSASPPQSPTPPRLVQAGTTWVTLDWTRPKGSSQDERITYALEMQEESKGPDFHVVYTGFEQTCSVKSLVRSTQYRFRLIACIAEWRSTPSAVLVCETTPEKPGPPTDPRVSAVTCQSFRVTWEPPQDNGGTTALMYLLEISEGNSEAESCWKEVYRGPKREHICDELSPATCYTLRLCTISTAGQSQCSDSLTVCTLRLPPGPCQPPRVVGNVKHKEVSLQWDGPVGEGVEFSLEMLGVEEDSDVKEVYRGAHTECNVGNLRPGATYRFRVRAAQDNGYGPYSESTEVTTAAGPPGQCGAPLITVMSHTCVIVNWETSESSGADISEYRLDWGRDLDSLELIYSGNDTHCEISNLEAATDYCCRLQATNRAGAGPYSELVNCRTPAAAPDAVASLYLLDHAPSDTEPLSPSTCLALAWEEPCSNGAEITSYTIALGDSLISVGRVTHHIVRNLQPDCEYSVQVQAENEIGAGSFSQVLTVRTRPLPPAPPRLECTAVGPQSLKLRWSDSSRTSLNEDTAYVLQIEDRNQRFVAIYRGPSHTFKVQRLSEWSRYNFRIQAVSEAGEGPFSEIYTFSTAKSLPPTLKAPRVAPLDGNACEVSWESVLPMKGDRISYVLQTLGGRDSEYKQVYKGEDTSFQLTGLQWNTDYRLRVCVCRRCSDTSQEMFGSFSPSAYFSPRRSDMVLPMEPGTVSVPGGKAFGLVSSDERFATLIVLGVVALSILTASLLKLFLME</sequence>
<feature type="domain" description="Fibronectin type-III" evidence="9">
    <location>
        <begin position="870"/>
        <end position="954"/>
    </location>
</feature>
<dbReference type="Proteomes" id="UP000504632">
    <property type="component" value="Chromosome 3"/>
</dbReference>
<evidence type="ECO:0000256" key="2">
    <source>
        <dbReference type="ARBA" id="ARBA00022692"/>
    </source>
</evidence>
<comment type="subcellular location">
    <subcellularLocation>
        <location evidence="1">Membrane</location>
        <topology evidence="1">Single-pass membrane protein</topology>
    </subcellularLocation>
</comment>
<keyword evidence="10" id="KW-1185">Reference proteome</keyword>
<evidence type="ECO:0000256" key="3">
    <source>
        <dbReference type="ARBA" id="ARBA00022737"/>
    </source>
</evidence>
<dbReference type="Gene3D" id="2.60.40.10">
    <property type="entry name" value="Immunoglobulins"/>
    <property type="match status" value="9"/>
</dbReference>
<feature type="domain" description="Fibronectin type-III" evidence="9">
    <location>
        <begin position="573"/>
        <end position="668"/>
    </location>
</feature>
<organism evidence="10 11">
    <name type="scientific">Chanos chanos</name>
    <name type="common">Milkfish</name>
    <name type="synonym">Mugil chanos</name>
    <dbReference type="NCBI Taxonomy" id="29144"/>
    <lineage>
        <taxon>Eukaryota</taxon>
        <taxon>Metazoa</taxon>
        <taxon>Chordata</taxon>
        <taxon>Craniata</taxon>
        <taxon>Vertebrata</taxon>
        <taxon>Euteleostomi</taxon>
        <taxon>Actinopterygii</taxon>
        <taxon>Neopterygii</taxon>
        <taxon>Teleostei</taxon>
        <taxon>Ostariophysi</taxon>
        <taxon>Gonorynchiformes</taxon>
        <taxon>Chanidae</taxon>
        <taxon>Chanos</taxon>
    </lineage>
</organism>
<feature type="domain" description="Fibronectin type-III" evidence="9">
    <location>
        <begin position="763"/>
        <end position="856"/>
    </location>
</feature>
<feature type="region of interest" description="Disordered" evidence="7">
    <location>
        <begin position="181"/>
        <end position="277"/>
    </location>
</feature>
<protein>
    <submittedName>
        <fullName evidence="11">Fibronectin type III domain-containing protein 3B isoform X1</fullName>
    </submittedName>
</protein>
<keyword evidence="4 8" id="KW-1133">Transmembrane helix</keyword>
<dbReference type="GO" id="GO:0016020">
    <property type="term" value="C:membrane"/>
    <property type="evidence" value="ECO:0007669"/>
    <property type="project" value="UniProtKB-SubCell"/>
</dbReference>
<dbReference type="CTD" id="568274"/>
<evidence type="ECO:0000256" key="4">
    <source>
        <dbReference type="ARBA" id="ARBA00022989"/>
    </source>
</evidence>
<dbReference type="SUPFAM" id="SSF49265">
    <property type="entry name" value="Fibronectin type III"/>
    <property type="match status" value="5"/>
</dbReference>
<feature type="domain" description="Fibronectin type-III" evidence="9">
    <location>
        <begin position="272"/>
        <end position="374"/>
    </location>
</feature>
<dbReference type="InParanoid" id="A0A6J2UXI1"/>
<dbReference type="RefSeq" id="XP_030624729.1">
    <property type="nucleotide sequence ID" value="XM_030768869.1"/>
</dbReference>
<reference evidence="11" key="1">
    <citation type="submission" date="2025-08" db="UniProtKB">
        <authorList>
            <consortium name="RefSeq"/>
        </authorList>
    </citation>
    <scope>IDENTIFICATION</scope>
</reference>
<dbReference type="OrthoDB" id="443915at2759"/>
<dbReference type="PROSITE" id="PS50853">
    <property type="entry name" value="FN3"/>
    <property type="match status" value="9"/>
</dbReference>
<evidence type="ECO:0000256" key="5">
    <source>
        <dbReference type="ARBA" id="ARBA00023136"/>
    </source>
</evidence>
<proteinExistence type="inferred from homology"/>
<dbReference type="InterPro" id="IPR050617">
    <property type="entry name" value="E3_ligase_FN3/SPRY"/>
</dbReference>
<keyword evidence="3" id="KW-0677">Repeat</keyword>
<evidence type="ECO:0000256" key="1">
    <source>
        <dbReference type="ARBA" id="ARBA00004167"/>
    </source>
</evidence>
<dbReference type="FunFam" id="2.60.40.10:FF:000373">
    <property type="entry name" value="fibronectin type-III domain-containing protein 3A isoform X1"/>
    <property type="match status" value="1"/>
</dbReference>
<evidence type="ECO:0000256" key="7">
    <source>
        <dbReference type="SAM" id="MobiDB-lite"/>
    </source>
</evidence>
<dbReference type="AlphaFoldDB" id="A0A6J2UXI1"/>
<evidence type="ECO:0000256" key="8">
    <source>
        <dbReference type="SAM" id="Phobius"/>
    </source>
</evidence>
<accession>A0A6J2UXI1</accession>
<dbReference type="CDD" id="cd00063">
    <property type="entry name" value="FN3"/>
    <property type="match status" value="9"/>
</dbReference>
<keyword evidence="2 8" id="KW-0812">Transmembrane</keyword>
<evidence type="ECO:0000313" key="10">
    <source>
        <dbReference type="Proteomes" id="UP000504632"/>
    </source>
</evidence>
<name>A0A6J2UXI1_CHACN</name>
<dbReference type="SMART" id="SM00060">
    <property type="entry name" value="FN3"/>
    <property type="match status" value="9"/>
</dbReference>
<dbReference type="Pfam" id="PF00041">
    <property type="entry name" value="fn3"/>
    <property type="match status" value="7"/>
</dbReference>
<dbReference type="InterPro" id="IPR036116">
    <property type="entry name" value="FN3_sf"/>
</dbReference>
<feature type="domain" description="Fibronectin type-III" evidence="9">
    <location>
        <begin position="955"/>
        <end position="1048"/>
    </location>
</feature>
<gene>
    <name evidence="11" type="primary">fndc3bb</name>
</gene>
<feature type="transmembrane region" description="Helical" evidence="8">
    <location>
        <begin position="1177"/>
        <end position="1200"/>
    </location>
</feature>
<feature type="domain" description="Fibronectin type-III" evidence="9">
    <location>
        <begin position="378"/>
        <end position="471"/>
    </location>
</feature>
<feature type="domain" description="Fibronectin type-III" evidence="9">
    <location>
        <begin position="476"/>
        <end position="569"/>
    </location>
</feature>
<dbReference type="PANTHER" id="PTHR24099:SF11">
    <property type="entry name" value="FIBRONECTIN TYPE III DOMAIN-CONTAINING 3BA-RELATED"/>
    <property type="match status" value="1"/>
</dbReference>
<feature type="compositionally biased region" description="Polar residues" evidence="7">
    <location>
        <begin position="199"/>
        <end position="223"/>
    </location>
</feature>
<dbReference type="FunFam" id="2.60.40.10:FF:000180">
    <property type="entry name" value="Fibronectin type III domain containing 3A"/>
    <property type="match status" value="1"/>
</dbReference>
<dbReference type="InterPro" id="IPR003961">
    <property type="entry name" value="FN3_dom"/>
</dbReference>
<dbReference type="GeneID" id="115807734"/>
<dbReference type="FunFam" id="2.60.40.10:FF:000185">
    <property type="entry name" value="Fibronectin type III domain containing 3A"/>
    <property type="match status" value="1"/>
</dbReference>
<keyword evidence="5 8" id="KW-0472">Membrane</keyword>
<feature type="domain" description="Fibronectin type-III" evidence="9">
    <location>
        <begin position="1052"/>
        <end position="1149"/>
    </location>
</feature>
<dbReference type="PANTHER" id="PTHR24099">
    <property type="entry name" value="E3 UBIQUITIN-PROTEIN LIGASE TRIM36-RELATED"/>
    <property type="match status" value="1"/>
</dbReference>
<evidence type="ECO:0000256" key="6">
    <source>
        <dbReference type="ARBA" id="ARBA00038207"/>
    </source>
</evidence>
<evidence type="ECO:0000259" key="9">
    <source>
        <dbReference type="PROSITE" id="PS50853"/>
    </source>
</evidence>